<evidence type="ECO:0000313" key="2">
    <source>
        <dbReference type="EMBL" id="ERJ20112.1"/>
    </source>
</evidence>
<sequence>MDVKQRFTIAAPADDVWQAFQDPALLVDCLPGATLREPVEDNQLKLTFQVKLGPISAAFAGEGELRLDDAARTGGLQGCGTDRKSNSRVKGEAAFAVFDEGAATAVELNVSFSITGKLAQFSREGIVKALADQLTRDFADNLQQALQSEPEPAQAATDACVSADETRPTPERAEMPAGSRPRLKSVDTSSVNALSLIWRMIVNWWRRLLGKSSA</sequence>
<evidence type="ECO:0000313" key="3">
    <source>
        <dbReference type="Proteomes" id="UP000006242"/>
    </source>
</evidence>
<proteinExistence type="predicted"/>
<dbReference type="RefSeq" id="WP_006913780.1">
    <property type="nucleotide sequence ID" value="NZ_AFNV02000005.1"/>
</dbReference>
<dbReference type="OrthoDB" id="9808623at2"/>
<evidence type="ECO:0000256" key="1">
    <source>
        <dbReference type="SAM" id="MobiDB-lite"/>
    </source>
</evidence>
<dbReference type="InterPro" id="IPR010419">
    <property type="entry name" value="CO_DH_gsu"/>
</dbReference>
<dbReference type="AlphaFoldDB" id="F7Q8R8"/>
<dbReference type="SUPFAM" id="SSF55961">
    <property type="entry name" value="Bet v1-like"/>
    <property type="match status" value="1"/>
</dbReference>
<dbReference type="Gene3D" id="3.30.530.20">
    <property type="match status" value="1"/>
</dbReference>
<organism evidence="2 3">
    <name type="scientific">Salinisphaera shabanensis E1L3A</name>
    <dbReference type="NCBI Taxonomy" id="1033802"/>
    <lineage>
        <taxon>Bacteria</taxon>
        <taxon>Pseudomonadati</taxon>
        <taxon>Pseudomonadota</taxon>
        <taxon>Gammaproteobacteria</taxon>
        <taxon>Salinisphaerales</taxon>
        <taxon>Salinisphaeraceae</taxon>
        <taxon>Salinisphaera</taxon>
    </lineage>
</organism>
<dbReference type="PANTHER" id="PTHR38588:SF1">
    <property type="entry name" value="BLL0334 PROTEIN"/>
    <property type="match status" value="1"/>
</dbReference>
<accession>F7Q8R8</accession>
<name>F7Q8R8_9GAMM</name>
<gene>
    <name evidence="2" type="ORF">SSPSH_000976</name>
</gene>
<feature type="region of interest" description="Disordered" evidence="1">
    <location>
        <begin position="146"/>
        <end position="184"/>
    </location>
</feature>
<dbReference type="InterPro" id="IPR023393">
    <property type="entry name" value="START-like_dom_sf"/>
</dbReference>
<reference evidence="2 3" key="1">
    <citation type="journal article" date="2011" name="J. Bacteriol.">
        <title>Genome sequence of Salinisphaera shabanensis, a gammaproteobacterium from the harsh, variable environment of the brine-seawater interface of the Shaban Deep in the Red Sea.</title>
        <authorList>
            <person name="Antunes A."/>
            <person name="Alam I."/>
            <person name="Bajic V.B."/>
            <person name="Stingl U."/>
        </authorList>
    </citation>
    <scope>NUCLEOTIDE SEQUENCE [LARGE SCALE GENOMIC DNA]</scope>
    <source>
        <strain evidence="2 3">E1L3A</strain>
    </source>
</reference>
<comment type="caution">
    <text evidence="2">The sequence shown here is derived from an EMBL/GenBank/DDBJ whole genome shotgun (WGS) entry which is preliminary data.</text>
</comment>
<protein>
    <submittedName>
        <fullName evidence="2">Carbon-monoxide dehydrogenase small subunit protein</fullName>
        <ecNumber evidence="2">1.2.99.2</ecNumber>
    </submittedName>
</protein>
<dbReference type="PANTHER" id="PTHR38588">
    <property type="entry name" value="BLL0334 PROTEIN"/>
    <property type="match status" value="1"/>
</dbReference>
<dbReference type="EMBL" id="AFNV02000005">
    <property type="protein sequence ID" value="ERJ20112.1"/>
    <property type="molecule type" value="Genomic_DNA"/>
</dbReference>
<keyword evidence="2" id="KW-0560">Oxidoreductase</keyword>
<feature type="compositionally biased region" description="Basic and acidic residues" evidence="1">
    <location>
        <begin position="164"/>
        <end position="174"/>
    </location>
</feature>
<dbReference type="eggNOG" id="COG3427">
    <property type="taxonomic scope" value="Bacteria"/>
</dbReference>
<dbReference type="Pfam" id="PF06240">
    <property type="entry name" value="COXG"/>
    <property type="match status" value="1"/>
</dbReference>
<dbReference type="EC" id="1.2.99.2" evidence="2"/>
<dbReference type="CDD" id="cd07823">
    <property type="entry name" value="SRPBCC_5"/>
    <property type="match status" value="1"/>
</dbReference>
<dbReference type="GO" id="GO:0016491">
    <property type="term" value="F:oxidoreductase activity"/>
    <property type="evidence" value="ECO:0007669"/>
    <property type="project" value="UniProtKB-KW"/>
</dbReference>
<reference evidence="2 3" key="2">
    <citation type="journal article" date="2013" name="PLoS ONE">
        <title>INDIGO - INtegrated Data Warehouse of MIcrobial GenOmes with Examples from the Red Sea Extremophiles.</title>
        <authorList>
            <person name="Alam I."/>
            <person name="Antunes A."/>
            <person name="Kamau A.A."/>
            <person name="Ba Alawi W."/>
            <person name="Kalkatawi M."/>
            <person name="Stingl U."/>
            <person name="Bajic V.B."/>
        </authorList>
    </citation>
    <scope>NUCLEOTIDE SEQUENCE [LARGE SCALE GENOMIC DNA]</scope>
    <source>
        <strain evidence="2 3">E1L3A</strain>
    </source>
</reference>
<dbReference type="STRING" id="1033802.SSPSH_000976"/>
<keyword evidence="3" id="KW-1185">Reference proteome</keyword>
<dbReference type="Proteomes" id="UP000006242">
    <property type="component" value="Unassembled WGS sequence"/>
</dbReference>